<dbReference type="AlphaFoldDB" id="A0A4V5PNX8"/>
<gene>
    <name evidence="1" type="ORF">E8A74_29460</name>
</gene>
<dbReference type="Proteomes" id="UP000309215">
    <property type="component" value="Unassembled WGS sequence"/>
</dbReference>
<keyword evidence="2" id="KW-1185">Reference proteome</keyword>
<proteinExistence type="predicted"/>
<sequence length="1221" mass="127428">MTRREAPNGAACPLQSPLEGGPMRSLSSFWGSTGLALASFLAADLARAQVDVNPPLPNVLLLLDTSGSMENMVDGRRPEEAGAACLPGATTPMNRWATLVSVLTGTIQNFSCFAQDRGTSAFLDEYSIGGAPPADAAYHLPFHRILSNGCTHGPGVLPSPWYEVSDDAIRTHAWNHLPMPCDAPGFRQDADGLLDTYRDRVRFGLMTFDSLPHPGTGAAGDHSYFLGWNDGAAPAHGHPAGCAEQPFEVGAKNPAAPPWEGGLVGFGGYDAPIAEVRAQNARIQRTLLALRPFGATPLAGMLADARDFLLHDTTKHPTTGAPLGPAEDPYQKGGCRPQFVLVLSDGEPNLDLRDACAAGDGKCPYPRPWEIAHDLATGTSPLPTFAVGFGLSGVGGVDCASLAPADLLDPSGPCAGADGSLAACCTLARIAHEGGTERAYFASDLPSLRKALDAVLAFVSSKSTSRTIPVFASAGAASAQGDASAAGYQFVTSFDAPPGEPWSGNLERKRYVCENQGGLEVPVLAPVDPQKGDDFEANLATGVPARRFFTVLADPAGQTIPSRGSIRPHLQKSDGFASTGGVSTGLLEGAHFAETLALAPAALGIDPGSLPETCKALALPSPTANACAEAVMRWEIGDPLVPHARSGHELGSIYHAVPAVMTPPRVFLRDEAYAAFASDPASQKRPPVLFVATTDGQLHAFKVAANDPADPLRVDTLANNEVWSFFPPHVLPGLLPTYRQQAFLLDGSPVLRDVVLSRTRADAQAGSASTKWRTVLLAGGGMGGGFYYALDVTDPETPRFLWQLSTDDAGAPLFGSETPRPAIATIAIDDGKGDLEEVAVALLSGGASGPPGAGACPRLVQGSLVAPDEPQKPSSGALAVRCHNTSSGAALPARSLTLARLDTGEILATFRGLPSDGPALAPSRIRPFSFDAPVTGIPTPFPAQPGQVADRVYVGDADGNLYRIDLTSPEPSKWSARLAWDAYSLPGDTASARQPVETPPIVSVDPLGRPVILFSTGDQETFTKSAGVRARITSILEDASKDGLVTRHNWTIPFENGVRVTGPISLFDGAAYFATFTPEGNPGAACSDGHGSVWGVDYLRTTACSPNGPAPPPGWPCPRYVKDPALAPGQTSYFEDQPPGTVVFGVAALQTPSCYAPVTFPDPWLGSVTAMGPSTGGDFQLVFQTGRGGQASEGSKTRTFTKPLPRLRGTVTVDSWGVVLD</sequence>
<comment type="caution">
    <text evidence="1">The sequence shown here is derived from an EMBL/GenBank/DDBJ whole genome shotgun (WGS) entry which is preliminary data.</text>
</comment>
<reference evidence="1 2" key="1">
    <citation type="submission" date="2019-04" db="EMBL/GenBank/DDBJ databases">
        <authorList>
            <person name="Li Y."/>
            <person name="Wang J."/>
        </authorList>
    </citation>
    <scope>NUCLEOTIDE SEQUENCE [LARGE SCALE GENOMIC DNA]</scope>
    <source>
        <strain evidence="1 2">DSM 14668</strain>
    </source>
</reference>
<dbReference type="EMBL" id="SSMQ01000036">
    <property type="protein sequence ID" value="TKD01996.1"/>
    <property type="molecule type" value="Genomic_DNA"/>
</dbReference>
<evidence type="ECO:0000313" key="2">
    <source>
        <dbReference type="Proteomes" id="UP000309215"/>
    </source>
</evidence>
<protein>
    <submittedName>
        <fullName evidence="1">Uncharacterized protein</fullName>
    </submittedName>
</protein>
<dbReference type="InterPro" id="IPR036465">
    <property type="entry name" value="vWFA_dom_sf"/>
</dbReference>
<dbReference type="SUPFAM" id="SSF50998">
    <property type="entry name" value="Quinoprotein alcohol dehydrogenase-like"/>
    <property type="match status" value="1"/>
</dbReference>
<dbReference type="InterPro" id="IPR011047">
    <property type="entry name" value="Quinoprotein_ADH-like_sf"/>
</dbReference>
<dbReference type="OrthoDB" id="7156875at2"/>
<dbReference type="Gene3D" id="3.40.50.410">
    <property type="entry name" value="von Willebrand factor, type A domain"/>
    <property type="match status" value="1"/>
</dbReference>
<name>A0A4V5PNX8_9BACT</name>
<accession>A0A4V5PNX8</accession>
<evidence type="ECO:0000313" key="1">
    <source>
        <dbReference type="EMBL" id="TKD01996.1"/>
    </source>
</evidence>
<organism evidence="1 2">
    <name type="scientific">Polyangium fumosum</name>
    <dbReference type="NCBI Taxonomy" id="889272"/>
    <lineage>
        <taxon>Bacteria</taxon>
        <taxon>Pseudomonadati</taxon>
        <taxon>Myxococcota</taxon>
        <taxon>Polyangia</taxon>
        <taxon>Polyangiales</taxon>
        <taxon>Polyangiaceae</taxon>
        <taxon>Polyangium</taxon>
    </lineage>
</organism>